<comment type="similarity">
    <text evidence="2 4">Belongs to the Nudix hydrolase family.</text>
</comment>
<name>A0A919R9E6_9ACTN</name>
<keyword evidence="3 4" id="KW-0378">Hydrolase</keyword>
<dbReference type="PROSITE" id="PS00893">
    <property type="entry name" value="NUDIX_BOX"/>
    <property type="match status" value="1"/>
</dbReference>
<dbReference type="GO" id="GO:0016787">
    <property type="term" value="F:hydrolase activity"/>
    <property type="evidence" value="ECO:0007669"/>
    <property type="project" value="UniProtKB-KW"/>
</dbReference>
<protein>
    <submittedName>
        <fullName evidence="6">DNA mismatch repair protein MutT</fullName>
    </submittedName>
</protein>
<dbReference type="Pfam" id="PF00293">
    <property type="entry name" value="NUDIX"/>
    <property type="match status" value="1"/>
</dbReference>
<proteinExistence type="inferred from homology"/>
<evidence type="ECO:0000256" key="2">
    <source>
        <dbReference type="ARBA" id="ARBA00005582"/>
    </source>
</evidence>
<evidence type="ECO:0000256" key="4">
    <source>
        <dbReference type="RuleBase" id="RU003476"/>
    </source>
</evidence>
<evidence type="ECO:0000256" key="3">
    <source>
        <dbReference type="ARBA" id="ARBA00022801"/>
    </source>
</evidence>
<evidence type="ECO:0000259" key="5">
    <source>
        <dbReference type="PROSITE" id="PS51462"/>
    </source>
</evidence>
<reference evidence="6" key="1">
    <citation type="submission" date="2021-01" db="EMBL/GenBank/DDBJ databases">
        <title>Whole genome shotgun sequence of Sinosporangium siamense NBRC 109515.</title>
        <authorList>
            <person name="Komaki H."/>
            <person name="Tamura T."/>
        </authorList>
    </citation>
    <scope>NUCLEOTIDE SEQUENCE</scope>
    <source>
        <strain evidence="6">NBRC 109515</strain>
    </source>
</reference>
<keyword evidence="7" id="KW-1185">Reference proteome</keyword>
<dbReference type="PANTHER" id="PTHR43046">
    <property type="entry name" value="GDP-MANNOSE MANNOSYL HYDROLASE"/>
    <property type="match status" value="1"/>
</dbReference>
<dbReference type="AlphaFoldDB" id="A0A919R9E6"/>
<dbReference type="Proteomes" id="UP000606172">
    <property type="component" value="Unassembled WGS sequence"/>
</dbReference>
<dbReference type="RefSeq" id="WP_275410551.1">
    <property type="nucleotide sequence ID" value="NZ_BOOW01000001.1"/>
</dbReference>
<evidence type="ECO:0000256" key="1">
    <source>
        <dbReference type="ARBA" id="ARBA00001946"/>
    </source>
</evidence>
<sequence length="153" mass="16740">MLVEDDAGNALTAFYPVGNEVSLTDGPTPFALVAVWCEGRLLLVFNRLRGHWELPGGMVDPGESLQQAAVRELEEESGLHVAPLVLVGYARFMLGVECRVEYGGLYTATVLSPHTSFTPNEEISAITWWDCVTPLKGRVHPIDAYLGALTRLK</sequence>
<organism evidence="6 7">
    <name type="scientific">Sinosporangium siamense</name>
    <dbReference type="NCBI Taxonomy" id="1367973"/>
    <lineage>
        <taxon>Bacteria</taxon>
        <taxon>Bacillati</taxon>
        <taxon>Actinomycetota</taxon>
        <taxon>Actinomycetes</taxon>
        <taxon>Streptosporangiales</taxon>
        <taxon>Streptosporangiaceae</taxon>
        <taxon>Sinosporangium</taxon>
    </lineage>
</organism>
<feature type="domain" description="Nudix hydrolase" evidence="5">
    <location>
        <begin position="26"/>
        <end position="153"/>
    </location>
</feature>
<dbReference type="PANTHER" id="PTHR43046:SF16">
    <property type="entry name" value="ADP-RIBOSE PYROPHOSPHATASE YJHB-RELATED"/>
    <property type="match status" value="1"/>
</dbReference>
<dbReference type="EMBL" id="BOOW01000001">
    <property type="protein sequence ID" value="GII89773.1"/>
    <property type="molecule type" value="Genomic_DNA"/>
</dbReference>
<comment type="cofactor">
    <cofactor evidence="1">
        <name>Mg(2+)</name>
        <dbReference type="ChEBI" id="CHEBI:18420"/>
    </cofactor>
</comment>
<gene>
    <name evidence="6" type="ORF">Ssi02_00040</name>
</gene>
<dbReference type="PROSITE" id="PS51462">
    <property type="entry name" value="NUDIX"/>
    <property type="match status" value="1"/>
</dbReference>
<dbReference type="Gene3D" id="3.90.79.10">
    <property type="entry name" value="Nucleoside Triphosphate Pyrophosphohydrolase"/>
    <property type="match status" value="1"/>
</dbReference>
<dbReference type="SUPFAM" id="SSF55811">
    <property type="entry name" value="Nudix"/>
    <property type="match status" value="1"/>
</dbReference>
<comment type="caution">
    <text evidence="6">The sequence shown here is derived from an EMBL/GenBank/DDBJ whole genome shotgun (WGS) entry which is preliminary data.</text>
</comment>
<dbReference type="InterPro" id="IPR020084">
    <property type="entry name" value="NUDIX_hydrolase_CS"/>
</dbReference>
<dbReference type="CDD" id="cd02883">
    <property type="entry name" value="NUDIX_Hydrolase"/>
    <property type="match status" value="1"/>
</dbReference>
<evidence type="ECO:0000313" key="7">
    <source>
        <dbReference type="Proteomes" id="UP000606172"/>
    </source>
</evidence>
<dbReference type="InterPro" id="IPR020476">
    <property type="entry name" value="Nudix_hydrolase"/>
</dbReference>
<dbReference type="InterPro" id="IPR000086">
    <property type="entry name" value="NUDIX_hydrolase_dom"/>
</dbReference>
<evidence type="ECO:0000313" key="6">
    <source>
        <dbReference type="EMBL" id="GII89773.1"/>
    </source>
</evidence>
<dbReference type="InterPro" id="IPR015797">
    <property type="entry name" value="NUDIX_hydrolase-like_dom_sf"/>
</dbReference>
<accession>A0A919R9E6</accession>
<dbReference type="PRINTS" id="PR00502">
    <property type="entry name" value="NUDIXFAMILY"/>
</dbReference>